<comment type="caution">
    <text evidence="4">The sequence shown here is derived from an EMBL/GenBank/DDBJ whole genome shotgun (WGS) entry which is preliminary data.</text>
</comment>
<evidence type="ECO:0000313" key="4">
    <source>
        <dbReference type="EMBL" id="NGX95919.1"/>
    </source>
</evidence>
<dbReference type="InterPro" id="IPR005255">
    <property type="entry name" value="PdxA_fam"/>
</dbReference>
<evidence type="ECO:0000256" key="2">
    <source>
        <dbReference type="ARBA" id="ARBA00023002"/>
    </source>
</evidence>
<dbReference type="GO" id="GO:0051287">
    <property type="term" value="F:NAD binding"/>
    <property type="evidence" value="ECO:0007669"/>
    <property type="project" value="InterPro"/>
</dbReference>
<protein>
    <submittedName>
        <fullName evidence="4">Terephthalate dihydrodiol dehydrogenase</fullName>
    </submittedName>
</protein>
<dbReference type="Pfam" id="PF04166">
    <property type="entry name" value="PdxA"/>
    <property type="match status" value="1"/>
</dbReference>
<dbReference type="GO" id="GO:0046872">
    <property type="term" value="F:metal ion binding"/>
    <property type="evidence" value="ECO:0007669"/>
    <property type="project" value="UniProtKB-KW"/>
</dbReference>
<dbReference type="Gene3D" id="3.40.718.10">
    <property type="entry name" value="Isopropylmalate Dehydrogenase"/>
    <property type="match status" value="1"/>
</dbReference>
<dbReference type="SUPFAM" id="SSF53659">
    <property type="entry name" value="Isocitrate/Isopropylmalate dehydrogenase-like"/>
    <property type="match status" value="1"/>
</dbReference>
<evidence type="ECO:0000256" key="3">
    <source>
        <dbReference type="ARBA" id="ARBA00023027"/>
    </source>
</evidence>
<keyword evidence="1" id="KW-0479">Metal-binding</keyword>
<keyword evidence="5" id="KW-1185">Reference proteome</keyword>
<dbReference type="EMBL" id="JAAMRR010000629">
    <property type="protein sequence ID" value="NGX95919.1"/>
    <property type="molecule type" value="Genomic_DNA"/>
</dbReference>
<evidence type="ECO:0000256" key="1">
    <source>
        <dbReference type="ARBA" id="ARBA00022723"/>
    </source>
</evidence>
<dbReference type="PANTHER" id="PTHR30004:SF6">
    <property type="entry name" value="D-THREONATE 4-PHOSPHATE DEHYDROGENASE"/>
    <property type="match status" value="1"/>
</dbReference>
<gene>
    <name evidence="4" type="ORF">G4V63_12010</name>
</gene>
<keyword evidence="3" id="KW-0520">NAD</keyword>
<evidence type="ECO:0000313" key="5">
    <source>
        <dbReference type="Proteomes" id="UP000480266"/>
    </source>
</evidence>
<dbReference type="Proteomes" id="UP000480266">
    <property type="component" value="Unassembled WGS sequence"/>
</dbReference>
<name>A0A7C9RFC6_9BRAD</name>
<dbReference type="GO" id="GO:0016491">
    <property type="term" value="F:oxidoreductase activity"/>
    <property type="evidence" value="ECO:0007669"/>
    <property type="project" value="UniProtKB-KW"/>
</dbReference>
<dbReference type="PANTHER" id="PTHR30004">
    <property type="entry name" value="4-HYDROXYTHREONINE-4-PHOSPHATE DEHYDROGENASE"/>
    <property type="match status" value="1"/>
</dbReference>
<proteinExistence type="predicted"/>
<keyword evidence="2" id="KW-0560">Oxidoreductase</keyword>
<organism evidence="4 5">
    <name type="scientific">Candidatus Afipia apatlaquensis</name>
    <dbReference type="NCBI Taxonomy" id="2712852"/>
    <lineage>
        <taxon>Bacteria</taxon>
        <taxon>Pseudomonadati</taxon>
        <taxon>Pseudomonadota</taxon>
        <taxon>Alphaproteobacteria</taxon>
        <taxon>Hyphomicrobiales</taxon>
        <taxon>Nitrobacteraceae</taxon>
        <taxon>Afipia</taxon>
    </lineage>
</organism>
<sequence length="340" mass="35284">MGETVGTIALTIGDPNGIGPEIAVKAAYARTGKPGPKVILVGDSHVIRHYAESHAAGIALISHTGERSDGQPAIFWHPVDSLPADQFQPGQISAAAGQATVDYVAAAISLVRSGAADAIVGCPHNETAVNKAGIPFSGYPGLIARLTQTEENSVFMMLVGGGLKILHATLHERLHDALARLSPALIEQAGMACATTLQRLGIPKPRIGIFGINPHAGENGLFGDDDDRITVPAIKRMREAGLHVEGPVGADVLLTRKDIDGFVAIYHDQGHIPIKLLAGRNASALSVGSNILFSSVGHGSAFDIAGQGKADATAVLRTLRLIGNQATEASNTDTGHDHHG</sequence>
<reference evidence="4" key="1">
    <citation type="submission" date="2020-02" db="EMBL/GenBank/DDBJ databases">
        <title>Draft genome sequence of Candidatus Afipia apatlaquensis IBT-C3, a potential strain for decolorization of textile dyes.</title>
        <authorList>
            <person name="Sanchez-Reyes A."/>
            <person name="Breton-Deval L."/>
            <person name="Mangelson H."/>
            <person name="Sanchez-Flores A."/>
        </authorList>
    </citation>
    <scope>NUCLEOTIDE SEQUENCE [LARGE SCALE GENOMIC DNA]</scope>
    <source>
        <strain evidence="4">IBT-C3</strain>
    </source>
</reference>
<dbReference type="AlphaFoldDB" id="A0A7C9RFC6"/>
<accession>A0A7C9RFC6</accession>